<dbReference type="PANTHER" id="PTHR11439:SF462">
    <property type="match status" value="1"/>
</dbReference>
<dbReference type="CDD" id="cd09272">
    <property type="entry name" value="RNase_HI_RT_Ty1"/>
    <property type="match status" value="1"/>
</dbReference>
<proteinExistence type="predicted"/>
<sequence length="963" mass="109776">MTLREVNFRFGEDEISSLQNQLSAILLLALTPKHVRNKATKGCLVLHRSCLVSFLSTAPSRRLCSVNCPNGVASCFSGIIFTTIVAAPPPQVPKIRVYNNGSESFLHCGWARPVPRILGPSSQISRPIKRSFSLIILAVQISSLKGLSSTEAQAPKFLSSDGFSGSSQRPPPPTFSTDAFRHPPTLDNRACKKFGFVDGKFSHPGKDSDDYEDLCVISWIRIMVEPNLQSNLAHYDIAFDLWEHIRVRYSIKSGQRVQWLKTELATCRHKGLAVETYYGKLMKFWSWLSDYQQAKTMEDMMKEREEYKLHQFLMGLDEGVSGAVKSSLLSRIPLLTLDEAYNAVALDEESKQTSRMFEERVKGASFAVQSQTIFKPITDQYKAFKEQIGKNTKNYAQKTISPDRVISLHPTDRSFSIISHFYERQIDRILNFTRSIGQSTSQLRERVTTSHPSKQEIDWETHHRPIDCSIISQPCEPLIDRALRLHPIDNSTLSLLRRQRIDQVSLHHPIDHPSPATHAESLYGLRQAPKCWFAKLSTSLKDYGLTQSVADYSLFTFPCGIDRIYVLVYVDNLILSADSLPLLEEFKNYLSSCFHKKNLGVLKYFIGIEVARIPYGFYICQRKYAMDIIIETSLAEVKPVVFPLDQNHKLALASEALEGSDGAKSKEGMNFSYLIVEGAKLDKWRMEQSWIDLVMGWTTCVRILDLKTYLGRDKRHDPNLPKVILVDEFLILRQTVEGFESCVSVLHEFWHRVKNLGLQHDHFAKRKVILGHLDEQFSFTKSLYGSAVALGYPEKYRRLVGCLIYLGNTCPNLAYLVHILTQFMQAPRAEHWDIALRVVRYIKHNPGQSILPRSDSPLTLNVWCDADFSGCPLTRRSLTGWFVQLGNSPIFWKTTIPLAANPVFHERTKHVERNCHFVRDEITRRTIITKHVSSKNQLADIMTKALGCKEFEDFKLKMGICDL</sequence>
<reference evidence="3" key="2">
    <citation type="submission" date="2013-04" db="EMBL/GenBank/DDBJ databases">
        <authorList>
            <person name="Chantha S.-C."/>
            <person name="Platts A."/>
            <person name="Schoen D.J."/>
        </authorList>
    </citation>
    <scope>NUCLEOTIDE SEQUENCE</scope>
</reference>
<accession>R9S7H2</accession>
<organism evidence="3">
    <name type="scientific">Leavenworthia alabamica</name>
    <name type="common">Alabama glade-cress</name>
    <dbReference type="NCBI Taxonomy" id="310722"/>
    <lineage>
        <taxon>Eukaryota</taxon>
        <taxon>Viridiplantae</taxon>
        <taxon>Streptophyta</taxon>
        <taxon>Embryophyta</taxon>
        <taxon>Tracheophyta</taxon>
        <taxon>Spermatophyta</taxon>
        <taxon>Magnoliopsida</taxon>
        <taxon>eudicotyledons</taxon>
        <taxon>Gunneridae</taxon>
        <taxon>Pentapetalae</taxon>
        <taxon>rosids</taxon>
        <taxon>malvids</taxon>
        <taxon>Brassicales</taxon>
        <taxon>Brassicaceae</taxon>
        <taxon>Cardamineae</taxon>
        <taxon>Leavenworthia</taxon>
    </lineage>
</organism>
<name>R9S7H2_LEAAL</name>
<dbReference type="AlphaFoldDB" id="R9S7H2"/>
<dbReference type="InterPro" id="IPR013103">
    <property type="entry name" value="RVT_2"/>
</dbReference>
<dbReference type="Pfam" id="PF07727">
    <property type="entry name" value="RVT_2"/>
    <property type="match status" value="1"/>
</dbReference>
<evidence type="ECO:0000259" key="2">
    <source>
        <dbReference type="Pfam" id="PF07727"/>
    </source>
</evidence>
<feature type="domain" description="Reverse transcriptase Ty1/copia-type" evidence="2">
    <location>
        <begin position="520"/>
        <end position="644"/>
    </location>
</feature>
<protein>
    <submittedName>
        <fullName evidence="3">Putative retroelement polyprotein</fullName>
    </submittedName>
</protein>
<evidence type="ECO:0000256" key="1">
    <source>
        <dbReference type="SAM" id="MobiDB-lite"/>
    </source>
</evidence>
<feature type="region of interest" description="Disordered" evidence="1">
    <location>
        <begin position="160"/>
        <end position="181"/>
    </location>
</feature>
<dbReference type="EMBL" id="KC981240">
    <property type="protein sequence ID" value="AGN12769.1"/>
    <property type="molecule type" value="Genomic_DNA"/>
</dbReference>
<dbReference type="PANTHER" id="PTHR11439">
    <property type="entry name" value="GAG-POL-RELATED RETROTRANSPOSON"/>
    <property type="match status" value="1"/>
</dbReference>
<reference evidence="3" key="1">
    <citation type="journal article" date="2013" name="PLoS Biol.">
        <title>Secondary evolution of a self-incompatibility locus in the brassicaceae genus leavenworthia.</title>
        <authorList>
            <person name="Chantha S.C."/>
            <person name="Herman A.C."/>
            <person name="Platts A.E."/>
            <person name="Vekemans X."/>
            <person name="Schoen D.J."/>
        </authorList>
    </citation>
    <scope>NUCLEOTIDE SEQUENCE</scope>
</reference>
<evidence type="ECO:0000313" key="3">
    <source>
        <dbReference type="EMBL" id="AGN12769.1"/>
    </source>
</evidence>